<feature type="chain" id="PRO_5012549683" evidence="1">
    <location>
        <begin position="21"/>
        <end position="283"/>
    </location>
</feature>
<feature type="signal peptide" evidence="1">
    <location>
        <begin position="1"/>
        <end position="20"/>
    </location>
</feature>
<dbReference type="Proteomes" id="UP000190897">
    <property type="component" value="Unassembled WGS sequence"/>
</dbReference>
<gene>
    <name evidence="3" type="ORF">SAMN05660293_00363</name>
</gene>
<evidence type="ECO:0000259" key="2">
    <source>
        <dbReference type="Pfam" id="PF02627"/>
    </source>
</evidence>
<dbReference type="OrthoDB" id="9812754at2"/>
<dbReference type="SUPFAM" id="SSF69118">
    <property type="entry name" value="AhpD-like"/>
    <property type="match status" value="1"/>
</dbReference>
<feature type="domain" description="Carboxymuconolactone decarboxylase-like" evidence="2">
    <location>
        <begin position="199"/>
        <end position="274"/>
    </location>
</feature>
<evidence type="ECO:0000313" key="3">
    <source>
        <dbReference type="EMBL" id="SKB46860.1"/>
    </source>
</evidence>
<dbReference type="RefSeq" id="WP_082212953.1">
    <property type="nucleotide sequence ID" value="NZ_FUZA01000001.1"/>
</dbReference>
<keyword evidence="1" id="KW-0732">Signal</keyword>
<dbReference type="PANTHER" id="PTHR33570">
    <property type="entry name" value="4-CARBOXYMUCONOLACTONE DECARBOXYLASE FAMILY PROTEIN"/>
    <property type="match status" value="1"/>
</dbReference>
<sequence>MKHIIFMCTFLALSLSPVVAQTPASTQNKKTMENSRTQRAAKKYKELFAQDITASKTDPELLTILQSVIFGEVFYIGNLDDKTRELITITALATNQTLPQLTPHTNAALNVGVKPIEIREVIYQCAPFIGFPKVLNALEVINKVFEQRGIKVPLETQRTITEADRLEKGLEKQGPLYGDGIKRSMQDLPGNLGTAIPTLLTESCFGDFYTRKGLDIKTRELMIFCALATLGGTERQMSSHVSGNMKVGNDKETLISAMVQLYPYVGFPRAANAMYTIKEVKAD</sequence>
<evidence type="ECO:0000256" key="1">
    <source>
        <dbReference type="SAM" id="SignalP"/>
    </source>
</evidence>
<protein>
    <submittedName>
        <fullName evidence="3">4-carboxymuconolactone decarboxylase</fullName>
    </submittedName>
</protein>
<dbReference type="GO" id="GO:0051920">
    <property type="term" value="F:peroxiredoxin activity"/>
    <property type="evidence" value="ECO:0007669"/>
    <property type="project" value="InterPro"/>
</dbReference>
<dbReference type="InterPro" id="IPR003779">
    <property type="entry name" value="CMD-like"/>
</dbReference>
<name>A0A1T5BIM9_9BACT</name>
<keyword evidence="4" id="KW-1185">Reference proteome</keyword>
<dbReference type="Gene3D" id="1.20.1290.10">
    <property type="entry name" value="AhpD-like"/>
    <property type="match status" value="1"/>
</dbReference>
<dbReference type="PANTHER" id="PTHR33570:SF2">
    <property type="entry name" value="CARBOXYMUCONOLACTONE DECARBOXYLASE-LIKE DOMAIN-CONTAINING PROTEIN"/>
    <property type="match status" value="1"/>
</dbReference>
<feature type="domain" description="Carboxymuconolactone decarboxylase-like" evidence="2">
    <location>
        <begin position="59"/>
        <end position="141"/>
    </location>
</feature>
<evidence type="ECO:0000313" key="4">
    <source>
        <dbReference type="Proteomes" id="UP000190897"/>
    </source>
</evidence>
<accession>A0A1T5BIM9</accession>
<dbReference type="InterPro" id="IPR029032">
    <property type="entry name" value="AhpD-like"/>
</dbReference>
<dbReference type="Pfam" id="PF02627">
    <property type="entry name" value="CMD"/>
    <property type="match status" value="2"/>
</dbReference>
<dbReference type="AlphaFoldDB" id="A0A1T5BIM9"/>
<dbReference type="InterPro" id="IPR052512">
    <property type="entry name" value="4CMD/NDH-1_regulator"/>
</dbReference>
<dbReference type="EMBL" id="FUZA01000001">
    <property type="protein sequence ID" value="SKB46860.1"/>
    <property type="molecule type" value="Genomic_DNA"/>
</dbReference>
<proteinExistence type="predicted"/>
<dbReference type="STRING" id="651661.SAMN05660293_00363"/>
<reference evidence="4" key="1">
    <citation type="submission" date="2017-02" db="EMBL/GenBank/DDBJ databases">
        <authorList>
            <person name="Varghese N."/>
            <person name="Submissions S."/>
        </authorList>
    </citation>
    <scope>NUCLEOTIDE SEQUENCE [LARGE SCALE GENOMIC DNA]</scope>
    <source>
        <strain evidence="4">DSM 22270</strain>
    </source>
</reference>
<organism evidence="3 4">
    <name type="scientific">Dyadobacter psychrophilus</name>
    <dbReference type="NCBI Taxonomy" id="651661"/>
    <lineage>
        <taxon>Bacteria</taxon>
        <taxon>Pseudomonadati</taxon>
        <taxon>Bacteroidota</taxon>
        <taxon>Cytophagia</taxon>
        <taxon>Cytophagales</taxon>
        <taxon>Spirosomataceae</taxon>
        <taxon>Dyadobacter</taxon>
    </lineage>
</organism>